<keyword evidence="1" id="KW-0812">Transmembrane</keyword>
<keyword evidence="3" id="KW-1185">Reference proteome</keyword>
<sequence>MKYPLPHLFFALLLLAGSFFLLRLPFYAQELVGEEGIIAHLFLNEVKKPDYLLLARIDGVNQMTAPQHPAPMYQAINGVGKVVRQLVPFGKLDPLESAFVLRVVFSLPLFLVLLSGVVYLYRCGNENLYYWLALLVAFASSPVLLVSSTELQLDASFGIGSFGLWALAVTALSGSPPARLYRHGAVLFLACFAAGLGKNEWSLVLCIALFAGVAYAWFSARSRGAGGGAVAILLLGLFGLLAGNLFSYLDDPLNYVMGWQLMSSMSKHESIFNLAKLQQLLGVMGARWTYVAQALLLILCSSFLFLRARFAGGRMERWGAGLLFLGGLYYLSTWNEMVPFNIVSFLVPLAVLVFALILIAWLADGEGKAPLSAFSLVPVLFSLLLFAAYFVSTWEGGPRYYAVAQIVSLFALVSVLRVQSVSAQRKLLVCVTLSLLVLHFVSWANRGRYQRVIVHAPDRQGNCLPVLSSGEAVFKKGDFLGSSCSREYFQQMSKKYNRPLCGP</sequence>
<feature type="transmembrane region" description="Helical" evidence="1">
    <location>
        <begin position="288"/>
        <end position="306"/>
    </location>
</feature>
<feature type="transmembrane region" description="Helical" evidence="1">
    <location>
        <begin position="374"/>
        <end position="394"/>
    </location>
</feature>
<dbReference type="Proteomes" id="UP000683493">
    <property type="component" value="Chromosome"/>
</dbReference>
<accession>A0ABX8JPG4</accession>
<feature type="transmembrane region" description="Helical" evidence="1">
    <location>
        <begin position="128"/>
        <end position="149"/>
    </location>
</feature>
<protein>
    <recommendedName>
        <fullName evidence="4">Glycosyltransferase RgtA/B/C/D-like domain-containing protein</fullName>
    </recommendedName>
</protein>
<evidence type="ECO:0000313" key="3">
    <source>
        <dbReference type="Proteomes" id="UP000683493"/>
    </source>
</evidence>
<proteinExistence type="predicted"/>
<evidence type="ECO:0000313" key="2">
    <source>
        <dbReference type="EMBL" id="QWV99046.1"/>
    </source>
</evidence>
<feature type="transmembrane region" description="Helical" evidence="1">
    <location>
        <begin position="230"/>
        <end position="249"/>
    </location>
</feature>
<feature type="transmembrane region" description="Helical" evidence="1">
    <location>
        <begin position="155"/>
        <end position="173"/>
    </location>
</feature>
<evidence type="ECO:0008006" key="4">
    <source>
        <dbReference type="Google" id="ProtNLM"/>
    </source>
</evidence>
<feature type="transmembrane region" description="Helical" evidence="1">
    <location>
        <begin position="99"/>
        <end position="121"/>
    </location>
</feature>
<gene>
    <name evidence="2" type="ORF">KP005_07115</name>
</gene>
<feature type="transmembrane region" description="Helical" evidence="1">
    <location>
        <begin position="318"/>
        <end position="334"/>
    </location>
</feature>
<feature type="transmembrane region" description="Helical" evidence="1">
    <location>
        <begin position="400"/>
        <end position="418"/>
    </location>
</feature>
<keyword evidence="1" id="KW-0472">Membrane</keyword>
<feature type="transmembrane region" description="Helical" evidence="1">
    <location>
        <begin position="340"/>
        <end position="362"/>
    </location>
</feature>
<evidence type="ECO:0000256" key="1">
    <source>
        <dbReference type="SAM" id="Phobius"/>
    </source>
</evidence>
<name>A0ABX8JPG4_9BACT</name>
<feature type="transmembrane region" description="Helical" evidence="1">
    <location>
        <begin position="427"/>
        <end position="444"/>
    </location>
</feature>
<reference evidence="2 3" key="1">
    <citation type="submission" date="2021-06" db="EMBL/GenBank/DDBJ databases">
        <title>Gemonas diversity in paddy soil.</title>
        <authorList>
            <person name="Liu G."/>
        </authorList>
    </citation>
    <scope>NUCLEOTIDE SEQUENCE [LARGE SCALE GENOMIC DNA]</scope>
    <source>
        <strain evidence="2 3">RG29</strain>
    </source>
</reference>
<organism evidence="2 3">
    <name type="scientific">Geomonas diazotrophica</name>
    <dbReference type="NCBI Taxonomy" id="2843197"/>
    <lineage>
        <taxon>Bacteria</taxon>
        <taxon>Pseudomonadati</taxon>
        <taxon>Thermodesulfobacteriota</taxon>
        <taxon>Desulfuromonadia</taxon>
        <taxon>Geobacterales</taxon>
        <taxon>Geobacteraceae</taxon>
        <taxon>Geomonas</taxon>
    </lineage>
</organism>
<keyword evidence="1" id="KW-1133">Transmembrane helix</keyword>
<feature type="transmembrane region" description="Helical" evidence="1">
    <location>
        <begin position="202"/>
        <end position="218"/>
    </location>
</feature>
<feature type="transmembrane region" description="Helical" evidence="1">
    <location>
        <begin position="180"/>
        <end position="196"/>
    </location>
</feature>
<dbReference type="EMBL" id="CP076724">
    <property type="protein sequence ID" value="QWV99046.1"/>
    <property type="molecule type" value="Genomic_DNA"/>
</dbReference>